<accession>A0ABQ6FXN6</accession>
<dbReference type="InterPro" id="IPR004927">
    <property type="entry name" value="MerB"/>
</dbReference>
<gene>
    <name evidence="1" type="ORF">KDH_54010</name>
</gene>
<dbReference type="SUPFAM" id="SSF160387">
    <property type="entry name" value="NosL/MerB-like"/>
    <property type="match status" value="1"/>
</dbReference>
<keyword evidence="1" id="KW-0456">Lyase</keyword>
<dbReference type="InterPro" id="IPR036390">
    <property type="entry name" value="WH_DNA-bd_sf"/>
</dbReference>
<dbReference type="PRINTS" id="PR01699">
    <property type="entry name" value="ORGNOHGLYASE"/>
</dbReference>
<dbReference type="Pfam" id="PF03243">
    <property type="entry name" value="MerB"/>
    <property type="match status" value="1"/>
</dbReference>
<keyword evidence="2" id="KW-1185">Reference proteome</keyword>
<protein>
    <submittedName>
        <fullName evidence="1">Alkylmercury (Organomercurial) lyase MerB</fullName>
    </submittedName>
</protein>
<dbReference type="EMBL" id="BSRI01000002">
    <property type="protein sequence ID" value="GLV58570.1"/>
    <property type="molecule type" value="Genomic_DNA"/>
</dbReference>
<name>A0ABQ6FXN6_9CHLR</name>
<dbReference type="SUPFAM" id="SSF46785">
    <property type="entry name" value="Winged helix' DNA-binding domain"/>
    <property type="match status" value="1"/>
</dbReference>
<dbReference type="NCBIfam" id="NF009710">
    <property type="entry name" value="PRK13239.1"/>
    <property type="match status" value="1"/>
</dbReference>
<sequence>MQGISDVALIDALTERLRASCRGYTKLWLELLRLLGQGSAVEPGTLAEVMDMTEEELLEQLKELPKIEYNAEGQVVAAGISLLPTKHHFQVQGHELFTWCAFDSLAYPFILQQPVQVASSCPITNEIIRLQVTPDDLKDVEPGGAYIAIALPSANEMCSDIRTSFCNQTHFFSSEQAAQQWNQTHANAVPLPVREAHQIVRQVTRQVYFSPAI</sequence>
<dbReference type="Gene3D" id="3.30.450.410">
    <property type="match status" value="1"/>
</dbReference>
<dbReference type="GO" id="GO:0016829">
    <property type="term" value="F:lyase activity"/>
    <property type="evidence" value="ECO:0007669"/>
    <property type="project" value="UniProtKB-KW"/>
</dbReference>
<evidence type="ECO:0000313" key="2">
    <source>
        <dbReference type="Proteomes" id="UP001344906"/>
    </source>
</evidence>
<comment type="caution">
    <text evidence="1">The sequence shown here is derived from an EMBL/GenBank/DDBJ whole genome shotgun (WGS) entry which is preliminary data.</text>
</comment>
<reference evidence="1 2" key="1">
    <citation type="submission" date="2023-02" db="EMBL/GenBank/DDBJ databases">
        <title>Dictyobacter halimunensis sp. nov., a new member of the class Ktedonobacteria from forest soil in a geothermal area.</title>
        <authorList>
            <person name="Rachmania M.K."/>
            <person name="Ningsih F."/>
            <person name="Sakai Y."/>
            <person name="Yabe S."/>
            <person name="Yokota A."/>
            <person name="Sjamsuridzal W."/>
        </authorList>
    </citation>
    <scope>NUCLEOTIDE SEQUENCE [LARGE SCALE GENOMIC DNA]</scope>
    <source>
        <strain evidence="1 2">S3.2.2.5</strain>
    </source>
</reference>
<organism evidence="1 2">
    <name type="scientific">Dictyobacter halimunensis</name>
    <dbReference type="NCBI Taxonomy" id="3026934"/>
    <lineage>
        <taxon>Bacteria</taxon>
        <taxon>Bacillati</taxon>
        <taxon>Chloroflexota</taxon>
        <taxon>Ktedonobacteria</taxon>
        <taxon>Ktedonobacterales</taxon>
        <taxon>Dictyobacteraceae</taxon>
        <taxon>Dictyobacter</taxon>
    </lineage>
</organism>
<dbReference type="RefSeq" id="WP_338254823.1">
    <property type="nucleotide sequence ID" value="NZ_BSRI01000002.1"/>
</dbReference>
<proteinExistence type="predicted"/>
<dbReference type="Proteomes" id="UP001344906">
    <property type="component" value="Unassembled WGS sequence"/>
</dbReference>
<dbReference type="InterPro" id="IPR053717">
    <property type="entry name" value="MerB_lyase_sf"/>
</dbReference>
<evidence type="ECO:0000313" key="1">
    <source>
        <dbReference type="EMBL" id="GLV58570.1"/>
    </source>
</evidence>